<dbReference type="AlphaFoldDB" id="A0A377IB21"/>
<name>A0A377IB21_AVIPA</name>
<accession>A0A377IB21</accession>
<protein>
    <submittedName>
        <fullName evidence="1">Uncharacterized protein</fullName>
    </submittedName>
</protein>
<proteinExistence type="predicted"/>
<dbReference type="Proteomes" id="UP000254465">
    <property type="component" value="Unassembled WGS sequence"/>
</dbReference>
<reference evidence="1 2" key="1">
    <citation type="submission" date="2018-06" db="EMBL/GenBank/DDBJ databases">
        <authorList>
            <consortium name="Pathogen Informatics"/>
            <person name="Doyle S."/>
        </authorList>
    </citation>
    <scope>NUCLEOTIDE SEQUENCE [LARGE SCALE GENOMIC DNA]</scope>
    <source>
        <strain evidence="1 2">NCTC11296</strain>
    </source>
</reference>
<organism evidence="1 2">
    <name type="scientific">Avibacterium paragallinarum</name>
    <name type="common">Haemophilus gallinarum</name>
    <dbReference type="NCBI Taxonomy" id="728"/>
    <lineage>
        <taxon>Bacteria</taxon>
        <taxon>Pseudomonadati</taxon>
        <taxon>Pseudomonadota</taxon>
        <taxon>Gammaproteobacteria</taxon>
        <taxon>Pasteurellales</taxon>
        <taxon>Pasteurellaceae</taxon>
        <taxon>Avibacterium</taxon>
    </lineage>
</organism>
<evidence type="ECO:0000313" key="2">
    <source>
        <dbReference type="Proteomes" id="UP000254465"/>
    </source>
</evidence>
<dbReference type="EMBL" id="UGHK01000002">
    <property type="protein sequence ID" value="STO72505.1"/>
    <property type="molecule type" value="Genomic_DNA"/>
</dbReference>
<evidence type="ECO:0000313" key="1">
    <source>
        <dbReference type="EMBL" id="STO72505.1"/>
    </source>
</evidence>
<gene>
    <name evidence="1" type="ORF">NCTC11296_02433</name>
</gene>
<sequence length="36" mass="4337">MIAFVTLTISATVLIFYDKPFWWVFLLFATFVDYEK</sequence>